<dbReference type="Pfam" id="PF13181">
    <property type="entry name" value="TPR_8"/>
    <property type="match status" value="1"/>
</dbReference>
<dbReference type="Gene3D" id="3.40.50.10070">
    <property type="entry name" value="TolB, N-terminal domain"/>
    <property type="match status" value="1"/>
</dbReference>
<evidence type="ECO:0000313" key="8">
    <source>
        <dbReference type="EMBL" id="CDM64528.1"/>
    </source>
</evidence>
<dbReference type="Gene3D" id="1.10.10.10">
    <property type="entry name" value="Winged helix-like DNA-binding domain superfamily/Winged helix DNA-binding domain"/>
    <property type="match status" value="1"/>
</dbReference>
<dbReference type="SMART" id="SM00862">
    <property type="entry name" value="Trans_reg_C"/>
    <property type="match status" value="1"/>
</dbReference>
<dbReference type="AlphaFoldDB" id="A0A0B6WTI2"/>
<gene>
    <name evidence="8" type="ORF">PYK22_00522</name>
</gene>
<dbReference type="PANTHER" id="PTHR44858">
    <property type="entry name" value="TETRATRICOPEPTIDE REPEAT PROTEIN 6"/>
    <property type="match status" value="1"/>
</dbReference>
<dbReference type="EMBL" id="CBXV010000002">
    <property type="protein sequence ID" value="CDM64528.1"/>
    <property type="molecule type" value="Genomic_DNA"/>
</dbReference>
<dbReference type="CDD" id="cd00383">
    <property type="entry name" value="trans_reg_C"/>
    <property type="match status" value="1"/>
</dbReference>
<organism evidence="8 9">
    <name type="scientific">Pyrinomonas methylaliphatogenes</name>
    <dbReference type="NCBI Taxonomy" id="454194"/>
    <lineage>
        <taxon>Bacteria</taxon>
        <taxon>Pseudomonadati</taxon>
        <taxon>Acidobacteriota</taxon>
        <taxon>Blastocatellia</taxon>
        <taxon>Blastocatellales</taxon>
        <taxon>Pyrinomonadaceae</taxon>
        <taxon>Pyrinomonas</taxon>
    </lineage>
</organism>
<dbReference type="Pfam" id="PF13432">
    <property type="entry name" value="TPR_16"/>
    <property type="match status" value="1"/>
</dbReference>
<dbReference type="OrthoDB" id="105971at2"/>
<reference evidence="8 9" key="1">
    <citation type="submission" date="2013-12" db="EMBL/GenBank/DDBJ databases">
        <authorList>
            <person name="Stott M."/>
        </authorList>
    </citation>
    <scope>NUCLEOTIDE SEQUENCE [LARGE SCALE GENOMIC DNA]</scope>
    <source>
        <strain evidence="8 9">K22</strain>
    </source>
</reference>
<dbReference type="Pfam" id="PF00486">
    <property type="entry name" value="Trans_reg_C"/>
    <property type="match status" value="1"/>
</dbReference>
<dbReference type="RefSeq" id="WP_041974040.1">
    <property type="nucleotide sequence ID" value="NZ_CBXV010000002.1"/>
</dbReference>
<evidence type="ECO:0000259" key="7">
    <source>
        <dbReference type="PROSITE" id="PS51755"/>
    </source>
</evidence>
<feature type="DNA-binding region" description="OmpR/PhoB-type" evidence="5">
    <location>
        <begin position="13"/>
        <end position="106"/>
    </location>
</feature>
<keyword evidence="2 4" id="KW-0802">TPR repeat</keyword>
<feature type="domain" description="OmpR/PhoB-type" evidence="7">
    <location>
        <begin position="13"/>
        <end position="106"/>
    </location>
</feature>
<keyword evidence="9" id="KW-1185">Reference proteome</keyword>
<sequence>MERTSTANLEQSPSQYRFGPFTLDVAEKTLWRGDERIAITPKALETLLALVERCGHVVTKDELMERIWPDTFVEEVGLARNVSVLRKVLGANYIETVPKRGYRFTAPVERSPSPPEGESPEGSAVIQRAEQAIAERGHETALTATPLFKREVPSSAGSDLSFIKSKPFLIAMLMTVALLLMTALVLRRSEKQTHEDGAEIAKLRTLAVLPFEMLDARAGDQAFALGAADALVTRLSEVKRLVIRPTGETLERARNTQKITQIGRALGVEAVLIGKIQRVGDRMRVVTQIFRSQDEAIIWAEKFDLKEDDPFDVQDRIAEKVVRTLALALAKEERERLLRRTTADPEAEKSYLLGRHFLNQRTEKATRKAIEHFREAIARDPDYVLAYVGLAESYALLGDLNYAEAPEAFSRARDMALRAIAIDPEFGPAYAVLAFVKHRYDWDWTGAEEDFKRAIALAPNYDMAHYWYALFLMTAGRFDEAKAEMERAVEINPLSIIIVTNGGLPYLFAREYDQAIAHFQRALELDRNYYLAHLRLYETYELMGDDKRAIEAMYAGLVAAGRTEFAEELMRSYRTIGYKAAVKSFLARYPWRLAYANACSYARIGERDLALRSLRQAVERRESRLVYAMQAPDFDWLRADPEYQRLIAELLKRRN</sequence>
<dbReference type="GO" id="GO:0003677">
    <property type="term" value="F:DNA binding"/>
    <property type="evidence" value="ECO:0007669"/>
    <property type="project" value="UniProtKB-UniRule"/>
</dbReference>
<dbReference type="PANTHER" id="PTHR44858:SF1">
    <property type="entry name" value="UDP-N-ACETYLGLUCOSAMINE--PEPTIDE N-ACETYLGLUCOSAMINYLTRANSFERASE SPINDLY-RELATED"/>
    <property type="match status" value="1"/>
</dbReference>
<name>A0A0B6WTI2_9BACT</name>
<dbReference type="Pfam" id="PF14559">
    <property type="entry name" value="TPR_19"/>
    <property type="match status" value="1"/>
</dbReference>
<proteinExistence type="predicted"/>
<accession>A0A0B6WTI2</accession>
<evidence type="ECO:0000256" key="2">
    <source>
        <dbReference type="ARBA" id="ARBA00022803"/>
    </source>
</evidence>
<protein>
    <submittedName>
        <fullName evidence="8">DNA-binding protein with winged-HTH domain</fullName>
    </submittedName>
</protein>
<dbReference type="STRING" id="454194.PYK22_00522"/>
<dbReference type="InterPro" id="IPR016032">
    <property type="entry name" value="Sig_transdc_resp-reg_C-effctor"/>
</dbReference>
<evidence type="ECO:0000256" key="3">
    <source>
        <dbReference type="ARBA" id="ARBA00023125"/>
    </source>
</evidence>
<dbReference type="NCBIfam" id="NF047558">
    <property type="entry name" value="TPR_END_plus"/>
    <property type="match status" value="1"/>
</dbReference>
<keyword evidence="1" id="KW-0677">Repeat</keyword>
<evidence type="ECO:0000256" key="5">
    <source>
        <dbReference type="PROSITE-ProRule" id="PRU01091"/>
    </source>
</evidence>
<evidence type="ECO:0000256" key="4">
    <source>
        <dbReference type="PROSITE-ProRule" id="PRU00339"/>
    </source>
</evidence>
<evidence type="ECO:0000256" key="6">
    <source>
        <dbReference type="SAM" id="MobiDB-lite"/>
    </source>
</evidence>
<dbReference type="Gene3D" id="1.25.40.10">
    <property type="entry name" value="Tetratricopeptide repeat domain"/>
    <property type="match status" value="3"/>
</dbReference>
<evidence type="ECO:0000256" key="1">
    <source>
        <dbReference type="ARBA" id="ARBA00022737"/>
    </source>
</evidence>
<dbReference type="InterPro" id="IPR001867">
    <property type="entry name" value="OmpR/PhoB-type_DNA-bd"/>
</dbReference>
<dbReference type="SMART" id="SM00028">
    <property type="entry name" value="TPR"/>
    <property type="match status" value="5"/>
</dbReference>
<dbReference type="PROSITE" id="PS51755">
    <property type="entry name" value="OMPR_PHOB"/>
    <property type="match status" value="1"/>
</dbReference>
<dbReference type="InterPro" id="IPR050498">
    <property type="entry name" value="Ycf3"/>
</dbReference>
<dbReference type="InterPro" id="IPR019734">
    <property type="entry name" value="TPR_rpt"/>
</dbReference>
<dbReference type="InterPro" id="IPR036388">
    <property type="entry name" value="WH-like_DNA-bd_sf"/>
</dbReference>
<feature type="repeat" description="TPR" evidence="4">
    <location>
        <begin position="496"/>
        <end position="529"/>
    </location>
</feature>
<dbReference type="PROSITE" id="PS50005">
    <property type="entry name" value="TPR"/>
    <property type="match status" value="1"/>
</dbReference>
<keyword evidence="3 5" id="KW-0238">DNA-binding</keyword>
<dbReference type="SUPFAM" id="SSF46894">
    <property type="entry name" value="C-terminal effector domain of the bipartite response regulators"/>
    <property type="match status" value="1"/>
</dbReference>
<evidence type="ECO:0000313" key="9">
    <source>
        <dbReference type="Proteomes" id="UP000031518"/>
    </source>
</evidence>
<feature type="region of interest" description="Disordered" evidence="6">
    <location>
        <begin position="105"/>
        <end position="125"/>
    </location>
</feature>
<dbReference type="InterPro" id="IPR011990">
    <property type="entry name" value="TPR-like_helical_dom_sf"/>
</dbReference>
<dbReference type="GO" id="GO:0000160">
    <property type="term" value="P:phosphorelay signal transduction system"/>
    <property type="evidence" value="ECO:0007669"/>
    <property type="project" value="InterPro"/>
</dbReference>
<dbReference type="SUPFAM" id="SSF48452">
    <property type="entry name" value="TPR-like"/>
    <property type="match status" value="1"/>
</dbReference>
<dbReference type="Proteomes" id="UP000031518">
    <property type="component" value="Unassembled WGS sequence"/>
</dbReference>
<reference evidence="8 9" key="2">
    <citation type="submission" date="2015-01" db="EMBL/GenBank/DDBJ databases">
        <title>Complete genome sequence of Pyrinomonas methylaliphatogenes type strain K22T.</title>
        <authorList>
            <person name="Lee K.C.Y."/>
            <person name="Power J.F."/>
            <person name="Dunfield P.F."/>
            <person name="Morgan X.C."/>
            <person name="Huttenhower C."/>
            <person name="Stott M.B."/>
        </authorList>
    </citation>
    <scope>NUCLEOTIDE SEQUENCE [LARGE SCALE GENOMIC DNA]</scope>
    <source>
        <strain evidence="8 9">K22</strain>
    </source>
</reference>
<dbReference type="GO" id="GO:0006355">
    <property type="term" value="P:regulation of DNA-templated transcription"/>
    <property type="evidence" value="ECO:0007669"/>
    <property type="project" value="InterPro"/>
</dbReference>